<dbReference type="SUPFAM" id="SSF53850">
    <property type="entry name" value="Periplasmic binding protein-like II"/>
    <property type="match status" value="1"/>
</dbReference>
<keyword evidence="2" id="KW-0805">Transcription regulation</keyword>
<dbReference type="NCBIfam" id="NF008352">
    <property type="entry name" value="PRK11139.1"/>
    <property type="match status" value="1"/>
</dbReference>
<evidence type="ECO:0000256" key="3">
    <source>
        <dbReference type="ARBA" id="ARBA00023125"/>
    </source>
</evidence>
<dbReference type="Pfam" id="PF03466">
    <property type="entry name" value="LysR_substrate"/>
    <property type="match status" value="1"/>
</dbReference>
<dbReference type="Gene3D" id="1.10.10.10">
    <property type="entry name" value="Winged helix-like DNA-binding domain superfamily/Winged helix DNA-binding domain"/>
    <property type="match status" value="1"/>
</dbReference>
<dbReference type="CDD" id="cd08432">
    <property type="entry name" value="PBP2_GcdR_TrpI_HvrB_AmpR_like"/>
    <property type="match status" value="1"/>
</dbReference>
<evidence type="ECO:0000256" key="1">
    <source>
        <dbReference type="ARBA" id="ARBA00009437"/>
    </source>
</evidence>
<dbReference type="PANTHER" id="PTHR30537:SF74">
    <property type="entry name" value="HTH-TYPE TRANSCRIPTIONAL REGULATOR TRPI"/>
    <property type="match status" value="1"/>
</dbReference>
<dbReference type="InterPro" id="IPR058163">
    <property type="entry name" value="LysR-type_TF_proteobact-type"/>
</dbReference>
<accession>A0ABT8DUA9</accession>
<gene>
    <name evidence="6" type="primary">gcvA</name>
    <name evidence="6" type="ORF">QWJ38_06705</name>
</gene>
<keyword evidence="4" id="KW-0804">Transcription</keyword>
<protein>
    <submittedName>
        <fullName evidence="6">Transcriptional regulator GcvA</fullName>
    </submittedName>
</protein>
<dbReference type="InterPro" id="IPR000847">
    <property type="entry name" value="LysR_HTH_N"/>
</dbReference>
<organism evidence="6 7">
    <name type="scientific">Roseateles violae</name>
    <dbReference type="NCBI Taxonomy" id="3058042"/>
    <lineage>
        <taxon>Bacteria</taxon>
        <taxon>Pseudomonadati</taxon>
        <taxon>Pseudomonadota</taxon>
        <taxon>Betaproteobacteria</taxon>
        <taxon>Burkholderiales</taxon>
        <taxon>Sphaerotilaceae</taxon>
        <taxon>Roseateles</taxon>
    </lineage>
</organism>
<dbReference type="SUPFAM" id="SSF46785">
    <property type="entry name" value="Winged helix' DNA-binding domain"/>
    <property type="match status" value="1"/>
</dbReference>
<evidence type="ECO:0000313" key="6">
    <source>
        <dbReference type="EMBL" id="MDN3919967.1"/>
    </source>
</evidence>
<feature type="domain" description="HTH lysR-type" evidence="5">
    <location>
        <begin position="15"/>
        <end position="72"/>
    </location>
</feature>
<evidence type="ECO:0000256" key="4">
    <source>
        <dbReference type="ARBA" id="ARBA00023163"/>
    </source>
</evidence>
<dbReference type="PROSITE" id="PS50931">
    <property type="entry name" value="HTH_LYSR"/>
    <property type="match status" value="1"/>
</dbReference>
<reference evidence="6 7" key="1">
    <citation type="submission" date="2023-06" db="EMBL/GenBank/DDBJ databases">
        <title>Pelomonas sp. PFR6 16S ribosomal RNA gene Genome sequencing and assembly.</title>
        <authorList>
            <person name="Woo H."/>
        </authorList>
    </citation>
    <scope>NUCLEOTIDE SEQUENCE [LARGE SCALE GENOMIC DNA]</scope>
    <source>
        <strain evidence="6 7">PFR6</strain>
    </source>
</reference>
<dbReference type="Gene3D" id="3.40.190.10">
    <property type="entry name" value="Periplasmic binding protein-like II"/>
    <property type="match status" value="2"/>
</dbReference>
<comment type="caution">
    <text evidence="6">The sequence shown here is derived from an EMBL/GenBank/DDBJ whole genome shotgun (WGS) entry which is preliminary data.</text>
</comment>
<dbReference type="PRINTS" id="PR00039">
    <property type="entry name" value="HTHLYSR"/>
</dbReference>
<dbReference type="Pfam" id="PF00126">
    <property type="entry name" value="HTH_1"/>
    <property type="match status" value="1"/>
</dbReference>
<dbReference type="InterPro" id="IPR036390">
    <property type="entry name" value="WH_DNA-bd_sf"/>
</dbReference>
<name>A0ABT8DUA9_9BURK</name>
<dbReference type="PANTHER" id="PTHR30537">
    <property type="entry name" value="HTH-TYPE TRANSCRIPTIONAL REGULATOR"/>
    <property type="match status" value="1"/>
</dbReference>
<evidence type="ECO:0000259" key="5">
    <source>
        <dbReference type="PROSITE" id="PS50931"/>
    </source>
</evidence>
<keyword evidence="3" id="KW-0238">DNA-binding</keyword>
<evidence type="ECO:0000313" key="7">
    <source>
        <dbReference type="Proteomes" id="UP001228044"/>
    </source>
</evidence>
<dbReference type="RefSeq" id="WP_290358285.1">
    <property type="nucleotide sequence ID" value="NZ_JAUHHC010000002.1"/>
</dbReference>
<sequence>MQPRANNNRPLDRLPPLDLLASFEAAARHLSFTKAAAERFVTQSAMSRQMRALEDEIGAALFTRRHRALALTGEGQRLLAACTVALATLRGAMREIRAPQQREVLALTTTPGFAALWLIPRLPGFTRAHPGIDVRLDATLDNRNLAAEGFDLAVRYGKVGAVPGGLQLFEEEMQPVCSPGLVGELALPLREPADLVHHTLLHLAMDSDAGSGMPAEWEPWLRAWGLADLRPASRLSFTSYAEAIAAAVAGQGVALGRRPLVDALLASGQLVTPFEAHIASARAYQLIVDPAARTRPAVRAFEQWLLAEAAASSTTV</sequence>
<dbReference type="InterPro" id="IPR036388">
    <property type="entry name" value="WH-like_DNA-bd_sf"/>
</dbReference>
<proteinExistence type="inferred from homology"/>
<dbReference type="InterPro" id="IPR005119">
    <property type="entry name" value="LysR_subst-bd"/>
</dbReference>
<keyword evidence="7" id="KW-1185">Reference proteome</keyword>
<dbReference type="EMBL" id="JAUHHC010000002">
    <property type="protein sequence ID" value="MDN3919967.1"/>
    <property type="molecule type" value="Genomic_DNA"/>
</dbReference>
<comment type="similarity">
    <text evidence="1">Belongs to the LysR transcriptional regulatory family.</text>
</comment>
<evidence type="ECO:0000256" key="2">
    <source>
        <dbReference type="ARBA" id="ARBA00023015"/>
    </source>
</evidence>
<dbReference type="Proteomes" id="UP001228044">
    <property type="component" value="Unassembled WGS sequence"/>
</dbReference>